<dbReference type="EMBL" id="GBRH01196744">
    <property type="protein sequence ID" value="JAE01152.1"/>
    <property type="molecule type" value="Transcribed_RNA"/>
</dbReference>
<reference evidence="1" key="2">
    <citation type="journal article" date="2015" name="Data Brief">
        <title>Shoot transcriptome of the giant reed, Arundo donax.</title>
        <authorList>
            <person name="Barrero R.A."/>
            <person name="Guerrero F.D."/>
            <person name="Moolhuijzen P."/>
            <person name="Goolsby J.A."/>
            <person name="Tidwell J."/>
            <person name="Bellgard S.E."/>
            <person name="Bellgard M.I."/>
        </authorList>
    </citation>
    <scope>NUCLEOTIDE SEQUENCE</scope>
    <source>
        <tissue evidence="1">Shoot tissue taken approximately 20 cm above the soil surface</tissue>
    </source>
</reference>
<organism evidence="1">
    <name type="scientific">Arundo donax</name>
    <name type="common">Giant reed</name>
    <name type="synonym">Donax arundinaceus</name>
    <dbReference type="NCBI Taxonomy" id="35708"/>
    <lineage>
        <taxon>Eukaryota</taxon>
        <taxon>Viridiplantae</taxon>
        <taxon>Streptophyta</taxon>
        <taxon>Embryophyta</taxon>
        <taxon>Tracheophyta</taxon>
        <taxon>Spermatophyta</taxon>
        <taxon>Magnoliopsida</taxon>
        <taxon>Liliopsida</taxon>
        <taxon>Poales</taxon>
        <taxon>Poaceae</taxon>
        <taxon>PACMAD clade</taxon>
        <taxon>Arundinoideae</taxon>
        <taxon>Arundineae</taxon>
        <taxon>Arundo</taxon>
    </lineage>
</organism>
<protein>
    <submittedName>
        <fullName evidence="1">Uncharacterized protein</fullName>
    </submittedName>
</protein>
<name>A0A0A9EM42_ARUDO</name>
<reference evidence="1" key="1">
    <citation type="submission" date="2014-09" db="EMBL/GenBank/DDBJ databases">
        <authorList>
            <person name="Magalhaes I.L.F."/>
            <person name="Oliveira U."/>
            <person name="Santos F.R."/>
            <person name="Vidigal T.H.D.A."/>
            <person name="Brescovit A.D."/>
            <person name="Santos A.J."/>
        </authorList>
    </citation>
    <scope>NUCLEOTIDE SEQUENCE</scope>
    <source>
        <tissue evidence="1">Shoot tissue taken approximately 20 cm above the soil surface</tissue>
    </source>
</reference>
<accession>A0A0A9EM42</accession>
<proteinExistence type="predicted"/>
<evidence type="ECO:0000313" key="1">
    <source>
        <dbReference type="EMBL" id="JAE01152.1"/>
    </source>
</evidence>
<sequence>MLCGGPWRSIKS</sequence>